<gene>
    <name evidence="1" type="ORF">JCM19232_335</name>
</gene>
<reference evidence="1 2" key="2">
    <citation type="submission" date="2015-01" db="EMBL/GenBank/DDBJ databases">
        <authorList>
            <consortium name="NBRP consortium"/>
            <person name="Sawabe T."/>
            <person name="Meirelles P."/>
            <person name="Feng G."/>
            <person name="Sayaka M."/>
            <person name="Hattori M."/>
            <person name="Ohkuma M."/>
        </authorList>
    </citation>
    <scope>NUCLEOTIDE SEQUENCE [LARGE SCALE GENOMIC DNA]</scope>
    <source>
        <strain evidence="1 2">JCM19232</strain>
    </source>
</reference>
<protein>
    <submittedName>
        <fullName evidence="1">Uncharacterized protein</fullName>
    </submittedName>
</protein>
<sequence length="80" mass="8482">MPKDIYKSAYSLVKEAELHLQLAQKCLSSLDATVNDVVSQATSAIDSISGQNATSLSATTSLANELKQSIEALKLEQVNG</sequence>
<reference evidence="1 2" key="1">
    <citation type="submission" date="2015-01" db="EMBL/GenBank/DDBJ databases">
        <title>Vibrio sp. C5 JCM 19232 whole genome shotgun sequence.</title>
        <authorList>
            <person name="Sawabe T."/>
            <person name="Meirelles P."/>
            <person name="Feng G."/>
            <person name="Sayaka M."/>
            <person name="Hattori M."/>
            <person name="Ohkuma M."/>
        </authorList>
    </citation>
    <scope>NUCLEOTIDE SEQUENCE [LARGE SCALE GENOMIC DNA]</scope>
    <source>
        <strain evidence="1 2">JCM19232</strain>
    </source>
</reference>
<proteinExistence type="predicted"/>
<evidence type="ECO:0000313" key="1">
    <source>
        <dbReference type="EMBL" id="GAM60002.1"/>
    </source>
</evidence>
<dbReference type="EMBL" id="BBSA01000001">
    <property type="protein sequence ID" value="GAM60002.1"/>
    <property type="molecule type" value="Genomic_DNA"/>
</dbReference>
<dbReference type="Proteomes" id="UP000031670">
    <property type="component" value="Unassembled WGS sequence"/>
</dbReference>
<name>A0A0B8P647_9VIBR</name>
<organism evidence="1 2">
    <name type="scientific">Vibrio ishigakensis</name>
    <dbReference type="NCBI Taxonomy" id="1481914"/>
    <lineage>
        <taxon>Bacteria</taxon>
        <taxon>Pseudomonadati</taxon>
        <taxon>Pseudomonadota</taxon>
        <taxon>Gammaproteobacteria</taxon>
        <taxon>Vibrionales</taxon>
        <taxon>Vibrionaceae</taxon>
        <taxon>Vibrio</taxon>
    </lineage>
</organism>
<accession>A0A0B8P647</accession>
<evidence type="ECO:0000313" key="2">
    <source>
        <dbReference type="Proteomes" id="UP000031670"/>
    </source>
</evidence>
<dbReference type="AlphaFoldDB" id="A0A0B8P647"/>
<comment type="caution">
    <text evidence="1">The sequence shown here is derived from an EMBL/GenBank/DDBJ whole genome shotgun (WGS) entry which is preliminary data.</text>
</comment>